<evidence type="ECO:0000313" key="1">
    <source>
        <dbReference type="EMBL" id="PON20002.1"/>
    </source>
</evidence>
<protein>
    <submittedName>
        <fullName evidence="1">Uncharacterized protein</fullName>
    </submittedName>
</protein>
<evidence type="ECO:0000313" key="2">
    <source>
        <dbReference type="Proteomes" id="UP000054821"/>
    </source>
</evidence>
<accession>A0A2P4Z6U9</accession>
<organism evidence="1 2">
    <name type="scientific">Trichoderma gamsii</name>
    <dbReference type="NCBI Taxonomy" id="398673"/>
    <lineage>
        <taxon>Eukaryota</taxon>
        <taxon>Fungi</taxon>
        <taxon>Dikarya</taxon>
        <taxon>Ascomycota</taxon>
        <taxon>Pezizomycotina</taxon>
        <taxon>Sordariomycetes</taxon>
        <taxon>Hypocreomycetidae</taxon>
        <taxon>Hypocreales</taxon>
        <taxon>Hypocreaceae</taxon>
        <taxon>Trichoderma</taxon>
    </lineage>
</organism>
<dbReference type="GeneID" id="36347996"/>
<dbReference type="EMBL" id="JPDN02000099">
    <property type="protein sequence ID" value="PON20002.1"/>
    <property type="molecule type" value="Genomic_DNA"/>
</dbReference>
<keyword evidence="2" id="KW-1185">Reference proteome</keyword>
<comment type="caution">
    <text evidence="1">The sequence shown here is derived from an EMBL/GenBank/DDBJ whole genome shotgun (WGS) entry which is preliminary data.</text>
</comment>
<proteinExistence type="predicted"/>
<name>A0A2P4Z6U9_9HYPO</name>
<sequence length="37" mass="3941">MMQIPTLLLKDGNAVPMLGFGTGTAWYKDSSEGPLSL</sequence>
<gene>
    <name evidence="1" type="ORF">TGAM01_v211130</name>
</gene>
<dbReference type="RefSeq" id="XP_024404258.1">
    <property type="nucleotide sequence ID" value="XM_024550998.1"/>
</dbReference>
<dbReference type="Proteomes" id="UP000054821">
    <property type="component" value="Unassembled WGS sequence"/>
</dbReference>
<reference evidence="1 2" key="1">
    <citation type="journal article" date="2016" name="Genome Announc.">
        <title>Draft Whole-Genome Sequence of Trichoderma gamsii T6085, a Promising Biocontrol Agent of Fusarium Head Blight on Wheat.</title>
        <authorList>
            <person name="Baroncelli R."/>
            <person name="Zapparata A."/>
            <person name="Piaggeschi G."/>
            <person name="Sarrocco S."/>
            <person name="Vannacci G."/>
        </authorList>
    </citation>
    <scope>NUCLEOTIDE SEQUENCE [LARGE SCALE GENOMIC DNA]</scope>
    <source>
        <strain evidence="1 2">T6085</strain>
    </source>
</reference>
<dbReference type="AlphaFoldDB" id="A0A2P4Z6U9"/>